<dbReference type="PANTHER" id="PTHR35603:SF2">
    <property type="entry name" value="OUTER MEMBRANE LIPOPROTEIN"/>
    <property type="match status" value="1"/>
</dbReference>
<accession>A0ABW1TTN8</accession>
<dbReference type="InterPro" id="IPR051407">
    <property type="entry name" value="Bact_OM_lipoprot/Surf_antigen"/>
</dbReference>
<evidence type="ECO:0000256" key="3">
    <source>
        <dbReference type="SAM" id="SignalP"/>
    </source>
</evidence>
<dbReference type="PROSITE" id="PS51257">
    <property type="entry name" value="PROKAR_LIPOPROTEIN"/>
    <property type="match status" value="1"/>
</dbReference>
<keyword evidence="2" id="KW-0472">Membrane</keyword>
<dbReference type="PANTHER" id="PTHR35603">
    <property type="match status" value="1"/>
</dbReference>
<dbReference type="Pfam" id="PF05433">
    <property type="entry name" value="Rick_17kDa_Anti"/>
    <property type="match status" value="1"/>
</dbReference>
<reference evidence="6" key="1">
    <citation type="journal article" date="2019" name="Int. J. Syst. Evol. Microbiol.">
        <title>The Global Catalogue of Microorganisms (GCM) 10K type strain sequencing project: providing services to taxonomists for standard genome sequencing and annotation.</title>
        <authorList>
            <consortium name="The Broad Institute Genomics Platform"/>
            <consortium name="The Broad Institute Genome Sequencing Center for Infectious Disease"/>
            <person name="Wu L."/>
            <person name="Ma J."/>
        </authorList>
    </citation>
    <scope>NUCLEOTIDE SEQUENCE [LARGE SCALE GENOMIC DNA]</scope>
    <source>
        <strain evidence="6">CCUG 39402</strain>
    </source>
</reference>
<dbReference type="Proteomes" id="UP001596270">
    <property type="component" value="Unassembled WGS sequence"/>
</dbReference>
<organism evidence="5 6">
    <name type="scientific">Polaromonas aquatica</name>
    <dbReference type="NCBI Taxonomy" id="332657"/>
    <lineage>
        <taxon>Bacteria</taxon>
        <taxon>Pseudomonadati</taxon>
        <taxon>Pseudomonadota</taxon>
        <taxon>Betaproteobacteria</taxon>
        <taxon>Burkholderiales</taxon>
        <taxon>Comamonadaceae</taxon>
        <taxon>Polaromonas</taxon>
    </lineage>
</organism>
<comment type="subcellular location">
    <subcellularLocation>
        <location evidence="1">Membrane</location>
    </subcellularLocation>
</comment>
<protein>
    <submittedName>
        <fullName evidence="5">Glycine zipper 2TM domain-containing protein</fullName>
    </submittedName>
</protein>
<feature type="chain" id="PRO_5046400055" evidence="3">
    <location>
        <begin position="31"/>
        <end position="175"/>
    </location>
</feature>
<gene>
    <name evidence="5" type="ORF">ACFQND_03385</name>
</gene>
<evidence type="ECO:0000313" key="5">
    <source>
        <dbReference type="EMBL" id="MFC6280274.1"/>
    </source>
</evidence>
<dbReference type="RefSeq" id="WP_371434607.1">
    <property type="nucleotide sequence ID" value="NZ_JBHSRS010000005.1"/>
</dbReference>
<proteinExistence type="predicted"/>
<comment type="caution">
    <text evidence="5">The sequence shown here is derived from an EMBL/GenBank/DDBJ whole genome shotgun (WGS) entry which is preliminary data.</text>
</comment>
<evidence type="ECO:0000259" key="4">
    <source>
        <dbReference type="Pfam" id="PF05433"/>
    </source>
</evidence>
<feature type="signal peptide" evidence="3">
    <location>
        <begin position="1"/>
        <end position="30"/>
    </location>
</feature>
<evidence type="ECO:0000256" key="2">
    <source>
        <dbReference type="ARBA" id="ARBA00023136"/>
    </source>
</evidence>
<dbReference type="InterPro" id="IPR008816">
    <property type="entry name" value="Gly_zipper_2TM_dom"/>
</dbReference>
<name>A0ABW1TTN8_9BURK</name>
<dbReference type="EMBL" id="JBHSRS010000005">
    <property type="protein sequence ID" value="MFC6280274.1"/>
    <property type="molecule type" value="Genomic_DNA"/>
</dbReference>
<sequence length="175" mass="17769">MRSSFRFGSAISAVALLAGLAACASQPMYASPEGYPGTAYPAGNAYPAGTAYPSSMGGQVGGVEYGRVTNVELIRTQEPGRPGAAGAVIGGIAGAVIGHQIGRGTGKDLATIAGGVGGAVAGNAIQNSGNTQVRDVYRVSVQVDNGSYRAYDLATQVDLRAGDRVRIENGQLYRM</sequence>
<keyword evidence="3" id="KW-0732">Signal</keyword>
<feature type="domain" description="Glycine zipper 2TM" evidence="4">
    <location>
        <begin position="85"/>
        <end position="126"/>
    </location>
</feature>
<keyword evidence="6" id="KW-1185">Reference proteome</keyword>
<evidence type="ECO:0000313" key="6">
    <source>
        <dbReference type="Proteomes" id="UP001596270"/>
    </source>
</evidence>
<evidence type="ECO:0000256" key="1">
    <source>
        <dbReference type="ARBA" id="ARBA00004370"/>
    </source>
</evidence>